<keyword evidence="1 12" id="KW-0240">DNA-directed RNA polymerase</keyword>
<evidence type="ECO:0000256" key="9">
    <source>
        <dbReference type="ARBA" id="ARBA00022842"/>
    </source>
</evidence>
<dbReference type="CDD" id="cd03364">
    <property type="entry name" value="TOPRIM_DnaG_primases"/>
    <property type="match status" value="1"/>
</dbReference>
<dbReference type="Pfam" id="PF10410">
    <property type="entry name" value="DnaB_bind"/>
    <property type="match status" value="1"/>
</dbReference>
<dbReference type="InterPro" id="IPR030846">
    <property type="entry name" value="DnaG_bac"/>
</dbReference>
<dbReference type="SMART" id="SM00493">
    <property type="entry name" value="TOPRIM"/>
    <property type="match status" value="1"/>
</dbReference>
<comment type="subunit">
    <text evidence="12">Monomer. Interacts with DnaB.</text>
</comment>
<keyword evidence="17" id="KW-1185">Reference proteome</keyword>
<dbReference type="NCBIfam" id="TIGR01391">
    <property type="entry name" value="dnaG"/>
    <property type="match status" value="1"/>
</dbReference>
<accession>A0ABV6ZZU7</accession>
<dbReference type="Gene3D" id="3.40.1360.10">
    <property type="match status" value="1"/>
</dbReference>
<keyword evidence="7" id="KW-0863">Zinc-finger</keyword>
<keyword evidence="9" id="KW-0460">Magnesium</keyword>
<keyword evidence="5 12" id="KW-0235">DNA replication</keyword>
<keyword evidence="11 12" id="KW-0804">Transcription</keyword>
<gene>
    <name evidence="12 16" type="primary">dnaG</name>
    <name evidence="16" type="ORF">ACFOOR_12510</name>
</gene>
<dbReference type="PANTHER" id="PTHR30313:SF2">
    <property type="entry name" value="DNA PRIMASE"/>
    <property type="match status" value="1"/>
</dbReference>
<dbReference type="PROSITE" id="PS50880">
    <property type="entry name" value="TOPRIM"/>
    <property type="match status" value="1"/>
</dbReference>
<dbReference type="Pfam" id="PF13155">
    <property type="entry name" value="Toprim_2"/>
    <property type="match status" value="1"/>
</dbReference>
<dbReference type="HAMAP" id="MF_00974">
    <property type="entry name" value="DNA_primase_DnaG"/>
    <property type="match status" value="1"/>
</dbReference>
<evidence type="ECO:0000256" key="14">
    <source>
        <dbReference type="SAM" id="MobiDB-lite"/>
    </source>
</evidence>
<comment type="cofactor">
    <cofactor evidence="13">
        <name>Zn(2+)</name>
        <dbReference type="ChEBI" id="CHEBI:29105"/>
    </cofactor>
    <text evidence="13">Binds 1 zinc ion per monomer.</text>
</comment>
<evidence type="ECO:0000313" key="16">
    <source>
        <dbReference type="EMBL" id="MFC2926932.1"/>
    </source>
</evidence>
<dbReference type="PIRSF" id="PIRSF002811">
    <property type="entry name" value="DnaG"/>
    <property type="match status" value="1"/>
</dbReference>
<dbReference type="SMART" id="SM00400">
    <property type="entry name" value="ZnF_CHCC"/>
    <property type="match status" value="1"/>
</dbReference>
<dbReference type="Proteomes" id="UP001595379">
    <property type="component" value="Unassembled WGS sequence"/>
</dbReference>
<name>A0ABV6ZZU7_9PROT</name>
<dbReference type="Pfam" id="PF08275">
    <property type="entry name" value="DNAG_N"/>
    <property type="match status" value="1"/>
</dbReference>
<evidence type="ECO:0000313" key="17">
    <source>
        <dbReference type="Proteomes" id="UP001595379"/>
    </source>
</evidence>
<dbReference type="Gene3D" id="3.90.980.10">
    <property type="entry name" value="DNA primase, catalytic core, N-terminal domain"/>
    <property type="match status" value="1"/>
</dbReference>
<dbReference type="EMBL" id="JBHRSV010000028">
    <property type="protein sequence ID" value="MFC2926932.1"/>
    <property type="molecule type" value="Genomic_DNA"/>
</dbReference>
<keyword evidence="10 12" id="KW-0238">DNA-binding</keyword>
<keyword evidence="4 12" id="KW-0548">Nucleotidyltransferase</keyword>
<feature type="domain" description="Toprim" evidence="15">
    <location>
        <begin position="261"/>
        <end position="343"/>
    </location>
</feature>
<keyword evidence="8 13" id="KW-0862">Zinc</keyword>
<evidence type="ECO:0000256" key="2">
    <source>
        <dbReference type="ARBA" id="ARBA00022515"/>
    </source>
</evidence>
<evidence type="ECO:0000256" key="5">
    <source>
        <dbReference type="ARBA" id="ARBA00022705"/>
    </source>
</evidence>
<dbReference type="InterPro" id="IPR036977">
    <property type="entry name" value="DNA_primase_Znf_CHC2"/>
</dbReference>
<evidence type="ECO:0000256" key="7">
    <source>
        <dbReference type="ARBA" id="ARBA00022771"/>
    </source>
</evidence>
<dbReference type="SUPFAM" id="SSF56731">
    <property type="entry name" value="DNA primase core"/>
    <property type="match status" value="1"/>
</dbReference>
<proteinExistence type="inferred from homology"/>
<dbReference type="SUPFAM" id="SSF57783">
    <property type="entry name" value="Zinc beta-ribbon"/>
    <property type="match status" value="1"/>
</dbReference>
<keyword evidence="2 12" id="KW-0639">Primosome</keyword>
<dbReference type="InterPro" id="IPR002694">
    <property type="entry name" value="Znf_CHC2"/>
</dbReference>
<evidence type="ECO:0000256" key="8">
    <source>
        <dbReference type="ARBA" id="ARBA00022833"/>
    </source>
</evidence>
<comment type="catalytic activity">
    <reaction evidence="12">
        <text>ssDNA + n NTP = ssDNA/pppN(pN)n-1 hybrid + (n-1) diphosphate.</text>
        <dbReference type="EC" id="2.7.7.101"/>
    </reaction>
</comment>
<evidence type="ECO:0000256" key="12">
    <source>
        <dbReference type="HAMAP-Rule" id="MF_00974"/>
    </source>
</evidence>
<comment type="caution">
    <text evidence="12">Lacks conserved residue(s) required for the propagation of feature annotation.</text>
</comment>
<dbReference type="RefSeq" id="WP_343162919.1">
    <property type="nucleotide sequence ID" value="NZ_JBHRSV010000028.1"/>
</dbReference>
<protein>
    <recommendedName>
        <fullName evidence="12 13">DNA primase</fullName>
        <ecNumber evidence="12">2.7.7.101</ecNumber>
    </recommendedName>
</protein>
<sequence length="608" mass="67651">MRLTDDFKDEIRARIRLSDLIGRTVPLKRQGREFAGLSPFKKERTPSFFVNDEKRFYHCFASGEHGDAFDWLMKMEGLDFMEAAERLAGEAGMSLPAPDPLAAQKAEERKSLIEWMEVAQRFFETALRSRAGTHARRYLEGRGLGPDDWKRFGIGYAPESRTALKDELIQAGAHARDLIECGLLINPEDSTPAYDRFRDRVMFPIRDPRGRLVAFGGRALNKQARAKYLNSPETPIFHKGSTLYRYPEARRAASDPTSGAKGLIVAEGYLDAIAFARAGIEYAVAPLGTALTEDQLTLLWRAGGEPVLCFDGDSAGRRAAASAADRALPMIEPGRTLRFVFLPDGKDPDDMLREEGASALRATLTQTRSLAQLLWDREAELEPLDDPDRRAAFRRRIRALLQKIANPDVREEYRAEFDNRMQALFGSQRRSSPRGEWRRGGPVPGPTGELKRKISGDGTTATLRHLLLAAIEYPEIVEHHAETLAALDCGSLDSLRNAVLDACASGKLSGDGGLRAALEAEGFSDILRRLESDRIPMRAALGGSEAPLAQRETAWNRLAASYMDRLDKSTKRAEIRNRLDEEIGRGDSDNLRRLVEAFRRTGEGDGPV</sequence>
<evidence type="ECO:0000256" key="11">
    <source>
        <dbReference type="ARBA" id="ARBA00023163"/>
    </source>
</evidence>
<dbReference type="InterPro" id="IPR006295">
    <property type="entry name" value="DNA_primase_DnaG"/>
</dbReference>
<dbReference type="InterPro" id="IPR006171">
    <property type="entry name" value="TOPRIM_dom"/>
</dbReference>
<dbReference type="Gene3D" id="3.90.580.10">
    <property type="entry name" value="Zinc finger, CHC2-type domain"/>
    <property type="match status" value="1"/>
</dbReference>
<evidence type="ECO:0000256" key="4">
    <source>
        <dbReference type="ARBA" id="ARBA00022695"/>
    </source>
</evidence>
<dbReference type="InterPro" id="IPR019475">
    <property type="entry name" value="DNA_primase_DnaB-bd"/>
</dbReference>
<evidence type="ECO:0000256" key="1">
    <source>
        <dbReference type="ARBA" id="ARBA00022478"/>
    </source>
</evidence>
<feature type="region of interest" description="Disordered" evidence="14">
    <location>
        <begin position="428"/>
        <end position="455"/>
    </location>
</feature>
<dbReference type="InterPro" id="IPR050219">
    <property type="entry name" value="DnaG_primase"/>
</dbReference>
<dbReference type="InterPro" id="IPR037068">
    <property type="entry name" value="DNA_primase_core_N_sf"/>
</dbReference>
<keyword evidence="6 13" id="KW-0479">Metal-binding</keyword>
<keyword evidence="3 12" id="KW-0808">Transferase</keyword>
<reference evidence="17" key="1">
    <citation type="journal article" date="2019" name="Int. J. Syst. Evol. Microbiol.">
        <title>The Global Catalogue of Microorganisms (GCM) 10K type strain sequencing project: providing services to taxonomists for standard genome sequencing and annotation.</title>
        <authorList>
            <consortium name="The Broad Institute Genomics Platform"/>
            <consortium name="The Broad Institute Genome Sequencing Center for Infectious Disease"/>
            <person name="Wu L."/>
            <person name="Ma J."/>
        </authorList>
    </citation>
    <scope>NUCLEOTIDE SEQUENCE [LARGE SCALE GENOMIC DNA]</scope>
    <source>
        <strain evidence="17">KCTC 52487</strain>
    </source>
</reference>
<evidence type="ECO:0000256" key="13">
    <source>
        <dbReference type="PIRNR" id="PIRNR002811"/>
    </source>
</evidence>
<dbReference type="InterPro" id="IPR013264">
    <property type="entry name" value="DNAG_N"/>
</dbReference>
<comment type="similarity">
    <text evidence="12 13">Belongs to the DnaG primase family.</text>
</comment>
<comment type="caution">
    <text evidence="16">The sequence shown here is derived from an EMBL/GenBank/DDBJ whole genome shotgun (WGS) entry which is preliminary data.</text>
</comment>
<evidence type="ECO:0000256" key="10">
    <source>
        <dbReference type="ARBA" id="ARBA00023125"/>
    </source>
</evidence>
<dbReference type="PANTHER" id="PTHR30313">
    <property type="entry name" value="DNA PRIMASE"/>
    <property type="match status" value="1"/>
</dbReference>
<organism evidence="16 17">
    <name type="scientific">Hyphobacterium vulgare</name>
    <dbReference type="NCBI Taxonomy" id="1736751"/>
    <lineage>
        <taxon>Bacteria</taxon>
        <taxon>Pseudomonadati</taxon>
        <taxon>Pseudomonadota</taxon>
        <taxon>Alphaproteobacteria</taxon>
        <taxon>Maricaulales</taxon>
        <taxon>Maricaulaceae</taxon>
        <taxon>Hyphobacterium</taxon>
    </lineage>
</organism>
<comment type="function">
    <text evidence="12 13">RNA polymerase that catalyzes the synthesis of short RNA molecules used as primers for DNA polymerase during DNA replication.</text>
</comment>
<dbReference type="EC" id="2.7.7.101" evidence="12"/>
<evidence type="ECO:0000256" key="3">
    <source>
        <dbReference type="ARBA" id="ARBA00022679"/>
    </source>
</evidence>
<evidence type="ECO:0000256" key="6">
    <source>
        <dbReference type="ARBA" id="ARBA00022723"/>
    </source>
</evidence>
<dbReference type="Pfam" id="PF01807">
    <property type="entry name" value="Zn_ribbon_DnaG"/>
    <property type="match status" value="1"/>
</dbReference>
<evidence type="ECO:0000259" key="15">
    <source>
        <dbReference type="PROSITE" id="PS50880"/>
    </source>
</evidence>
<dbReference type="InterPro" id="IPR034151">
    <property type="entry name" value="TOPRIM_DnaG_bac"/>
</dbReference>